<accession>A0AA40T4E5</accession>
<feature type="domain" description="Rhodanese" evidence="1">
    <location>
        <begin position="35"/>
        <end position="124"/>
    </location>
</feature>
<evidence type="ECO:0000259" key="1">
    <source>
        <dbReference type="PROSITE" id="PS50206"/>
    </source>
</evidence>
<dbReference type="InterPro" id="IPR036873">
    <property type="entry name" value="Rhodanese-like_dom_sf"/>
</dbReference>
<sequence length="155" mass="17477">MRSLTFNLLKFFIGLIFPGVHQIKTKEFAQWLLDSAPQPLILDARNQAEYEVSHLKAAIHIDPIAPDLAALSKVAKDTPIVVYCSIGYRSAKLVQQLDEAGFSGVFNLSGGIFQWANEGKPIFKHDQHPTHFVHPYNPMWGKLLRASYHAQEHQS</sequence>
<dbReference type="AlphaFoldDB" id="A0AA40T4E5"/>
<organism evidence="2 3">
    <name type="scientific">Komarekiella delphini-convector SJRDD-AB1</name>
    <dbReference type="NCBI Taxonomy" id="2593771"/>
    <lineage>
        <taxon>Bacteria</taxon>
        <taxon>Bacillati</taxon>
        <taxon>Cyanobacteriota</taxon>
        <taxon>Cyanophyceae</taxon>
        <taxon>Nostocales</taxon>
        <taxon>Nostocaceae</taxon>
        <taxon>Komarekiella</taxon>
        <taxon>Komarekiella delphini-convector</taxon>
    </lineage>
</organism>
<dbReference type="RefSeq" id="WP_191762043.1">
    <property type="nucleotide sequence ID" value="NZ_VJXY01000080.1"/>
</dbReference>
<evidence type="ECO:0000313" key="3">
    <source>
        <dbReference type="Proteomes" id="UP001165986"/>
    </source>
</evidence>
<dbReference type="Proteomes" id="UP001165986">
    <property type="component" value="Unassembled WGS sequence"/>
</dbReference>
<keyword evidence="3" id="KW-1185">Reference proteome</keyword>
<dbReference type="CDD" id="cd00158">
    <property type="entry name" value="RHOD"/>
    <property type="match status" value="1"/>
</dbReference>
<dbReference type="EMBL" id="VJXY01000080">
    <property type="protein sequence ID" value="MBD6620736.1"/>
    <property type="molecule type" value="Genomic_DNA"/>
</dbReference>
<proteinExistence type="predicted"/>
<comment type="caution">
    <text evidence="2">The sequence shown here is derived from an EMBL/GenBank/DDBJ whole genome shotgun (WGS) entry which is preliminary data.</text>
</comment>
<reference evidence="2" key="1">
    <citation type="submission" date="2019-07" db="EMBL/GenBank/DDBJ databases">
        <title>Toxilogical consequences of a new and cryptic species of cyanobacteria (Komarekiella delphini-convector) recovered from the epidermis of a bottlenose dolphin and 1500 ft. in the air.</title>
        <authorList>
            <person name="Brown A.O."/>
            <person name="Dvorak P."/>
            <person name="Villanueva C.D."/>
            <person name="Foss A.J."/>
            <person name="Garvey A.D."/>
            <person name="Gibson Q.A."/>
            <person name="Johansen J.R."/>
            <person name="Casamatta D.A."/>
        </authorList>
    </citation>
    <scope>NUCLEOTIDE SEQUENCE</scope>
    <source>
        <strain evidence="2">SJRDD-AB1</strain>
    </source>
</reference>
<dbReference type="SUPFAM" id="SSF52821">
    <property type="entry name" value="Rhodanese/Cell cycle control phosphatase"/>
    <property type="match status" value="1"/>
</dbReference>
<dbReference type="InterPro" id="IPR001763">
    <property type="entry name" value="Rhodanese-like_dom"/>
</dbReference>
<dbReference type="Gene3D" id="3.40.250.10">
    <property type="entry name" value="Rhodanese-like domain"/>
    <property type="match status" value="1"/>
</dbReference>
<name>A0AA40T4E5_9NOST</name>
<dbReference type="SMART" id="SM00450">
    <property type="entry name" value="RHOD"/>
    <property type="match status" value="1"/>
</dbReference>
<dbReference type="InterPro" id="IPR050229">
    <property type="entry name" value="GlpE_sulfurtransferase"/>
</dbReference>
<evidence type="ECO:0000313" key="2">
    <source>
        <dbReference type="EMBL" id="MBD6620736.1"/>
    </source>
</evidence>
<dbReference type="PANTHER" id="PTHR43031:SF16">
    <property type="entry name" value="OXIDOREDUCTASE"/>
    <property type="match status" value="1"/>
</dbReference>
<gene>
    <name evidence="2" type="ORF">FNW02_34505</name>
</gene>
<dbReference type="Pfam" id="PF00581">
    <property type="entry name" value="Rhodanese"/>
    <property type="match status" value="1"/>
</dbReference>
<protein>
    <submittedName>
        <fullName evidence="2">Rhodanese-like domain-containing protein</fullName>
    </submittedName>
</protein>
<dbReference type="PANTHER" id="PTHR43031">
    <property type="entry name" value="FAD-DEPENDENT OXIDOREDUCTASE"/>
    <property type="match status" value="1"/>
</dbReference>
<dbReference type="PROSITE" id="PS50206">
    <property type="entry name" value="RHODANESE_3"/>
    <property type="match status" value="1"/>
</dbReference>